<comment type="caution">
    <text evidence="2">The sequence shown here is derived from an EMBL/GenBank/DDBJ whole genome shotgun (WGS) entry which is preliminary data.</text>
</comment>
<gene>
    <name evidence="2" type="ORF">GIY30_18895</name>
</gene>
<dbReference type="InterPro" id="IPR044855">
    <property type="entry name" value="CoA-Trfase_III_dom3_sf"/>
</dbReference>
<dbReference type="InterPro" id="IPR023606">
    <property type="entry name" value="CoA-Trfase_III_dom_1_sf"/>
</dbReference>
<accession>A0A6L7GU25</accession>
<name>A0A6L7GU25_9ACTN</name>
<proteinExistence type="predicted"/>
<evidence type="ECO:0000313" key="3">
    <source>
        <dbReference type="Proteomes" id="UP000475545"/>
    </source>
</evidence>
<keyword evidence="1 2" id="KW-0808">Transferase</keyword>
<dbReference type="Gene3D" id="3.40.50.10540">
    <property type="entry name" value="Crotonobetainyl-coa:carnitine coa-transferase, domain 1"/>
    <property type="match status" value="1"/>
</dbReference>
<dbReference type="SUPFAM" id="SSF89796">
    <property type="entry name" value="CoA-transferase family III (CaiB/BaiF)"/>
    <property type="match status" value="1"/>
</dbReference>
<dbReference type="InterPro" id="IPR050483">
    <property type="entry name" value="CoA-transferase_III_domain"/>
</dbReference>
<reference evidence="2 3" key="1">
    <citation type="submission" date="2019-11" db="EMBL/GenBank/DDBJ databases">
        <title>Gordonia sp. nov., a novel actinobacterium isolated from mangrove soil in Hainan.</title>
        <authorList>
            <person name="Huang X."/>
            <person name="Xie Y."/>
            <person name="Chu X."/>
            <person name="Xiao K."/>
        </authorList>
    </citation>
    <scope>NUCLEOTIDE SEQUENCE [LARGE SCALE GENOMIC DNA]</scope>
    <source>
        <strain evidence="2 3">HNM0687</strain>
    </source>
</reference>
<dbReference type="AlphaFoldDB" id="A0A6L7GU25"/>
<dbReference type="EMBL" id="WMBR01000005">
    <property type="protein sequence ID" value="MXP23410.1"/>
    <property type="molecule type" value="Genomic_DNA"/>
</dbReference>
<dbReference type="InterPro" id="IPR003673">
    <property type="entry name" value="CoA-Trfase_fam_III"/>
</dbReference>
<evidence type="ECO:0000313" key="2">
    <source>
        <dbReference type="EMBL" id="MXP23410.1"/>
    </source>
</evidence>
<dbReference type="Gene3D" id="3.30.1540.10">
    <property type="entry name" value="formyl-coa transferase, domain 3"/>
    <property type="match status" value="1"/>
</dbReference>
<dbReference type="Pfam" id="PF02515">
    <property type="entry name" value="CoA_transf_3"/>
    <property type="match status" value="1"/>
</dbReference>
<protein>
    <submittedName>
        <fullName evidence="2">CoA transferase</fullName>
    </submittedName>
</protein>
<dbReference type="GO" id="GO:0008410">
    <property type="term" value="F:CoA-transferase activity"/>
    <property type="evidence" value="ECO:0007669"/>
    <property type="project" value="TreeGrafter"/>
</dbReference>
<dbReference type="RefSeq" id="WP_233751592.1">
    <property type="nucleotide sequence ID" value="NZ_WMBR01000005.1"/>
</dbReference>
<dbReference type="PANTHER" id="PTHR48207:SF3">
    <property type="entry name" value="SUCCINATE--HYDROXYMETHYLGLUTARATE COA-TRANSFERASE"/>
    <property type="match status" value="1"/>
</dbReference>
<evidence type="ECO:0000256" key="1">
    <source>
        <dbReference type="ARBA" id="ARBA00022679"/>
    </source>
</evidence>
<sequence>MAGLLDGFRVVESGVLLAVGRLGSLLGEEGADVIKIEVPGVGDYLRNVQGLMAPDWSFFHLAVNRGKRSVTIDAKTDDGHDLIGKLLGSADVFITGNVGDTNRKLGLDYDSVKAIRPDIVYCQITGFGASGPYREIPTHGNMMEALAGVSDGRSLGDDGLVRSIPGQEAPLSSGGVVLGPLEGAYAIAAGLARRARTGEGCFIDISCADAVLAADWLRTIEELNPSKCHRPSDAHDVSSSAKYQYYQTLDGKFILFCCVEAKFWDRFCDAVERPDLKDRHDRTLVIDYAFHDVELRKVLQQIIIERTLDDWMTLAVEHHIAIGPANDLEGASTDPHMNARGMFIKEDHPVLGAFETVRSPIHVDGHEFEYKSAPALGEHTNEVLSELGVSEPEIDKLRSAGVL</sequence>
<dbReference type="Proteomes" id="UP000475545">
    <property type="component" value="Unassembled WGS sequence"/>
</dbReference>
<organism evidence="2 3">
    <name type="scientific">Gordonia mangrovi</name>
    <dbReference type="NCBI Taxonomy" id="2665643"/>
    <lineage>
        <taxon>Bacteria</taxon>
        <taxon>Bacillati</taxon>
        <taxon>Actinomycetota</taxon>
        <taxon>Actinomycetes</taxon>
        <taxon>Mycobacteriales</taxon>
        <taxon>Gordoniaceae</taxon>
        <taxon>Gordonia</taxon>
    </lineage>
</organism>
<dbReference type="PANTHER" id="PTHR48207">
    <property type="entry name" value="SUCCINATE--HYDROXYMETHYLGLUTARATE COA-TRANSFERASE"/>
    <property type="match status" value="1"/>
</dbReference>
<keyword evidence="3" id="KW-1185">Reference proteome</keyword>